<dbReference type="Pfam" id="PF00069">
    <property type="entry name" value="Pkinase"/>
    <property type="match status" value="1"/>
</dbReference>
<comment type="catalytic activity">
    <reaction evidence="9">
        <text>L-seryl-[protein] + ATP = O-phospho-L-seryl-[protein] + ADP + H(+)</text>
        <dbReference type="Rhea" id="RHEA:17989"/>
        <dbReference type="Rhea" id="RHEA-COMP:9863"/>
        <dbReference type="Rhea" id="RHEA-COMP:11604"/>
        <dbReference type="ChEBI" id="CHEBI:15378"/>
        <dbReference type="ChEBI" id="CHEBI:29999"/>
        <dbReference type="ChEBI" id="CHEBI:30616"/>
        <dbReference type="ChEBI" id="CHEBI:83421"/>
        <dbReference type="ChEBI" id="CHEBI:456216"/>
        <dbReference type="EC" id="2.7.11.22"/>
    </reaction>
</comment>
<dbReference type="PROSITE" id="PS00108">
    <property type="entry name" value="PROTEIN_KINASE_ST"/>
    <property type="match status" value="1"/>
</dbReference>
<comment type="similarity">
    <text evidence="1">Belongs to the protein kinase superfamily. CMGC Ser/Thr protein kinase family. CDC2/CDKX subfamily.</text>
</comment>
<evidence type="ECO:0000256" key="10">
    <source>
        <dbReference type="ARBA" id="ARBA00049280"/>
    </source>
</evidence>
<evidence type="ECO:0000256" key="4">
    <source>
        <dbReference type="ARBA" id="ARBA00022679"/>
    </source>
</evidence>
<organism evidence="14">
    <name type="scientific">Oryza barthii</name>
    <dbReference type="NCBI Taxonomy" id="65489"/>
    <lineage>
        <taxon>Eukaryota</taxon>
        <taxon>Viridiplantae</taxon>
        <taxon>Streptophyta</taxon>
        <taxon>Embryophyta</taxon>
        <taxon>Tracheophyta</taxon>
        <taxon>Spermatophyta</taxon>
        <taxon>Magnoliopsida</taxon>
        <taxon>Liliopsida</taxon>
        <taxon>Poales</taxon>
        <taxon>Poaceae</taxon>
        <taxon>BOP clade</taxon>
        <taxon>Oryzoideae</taxon>
        <taxon>Oryzeae</taxon>
        <taxon>Oryzinae</taxon>
        <taxon>Oryza</taxon>
    </lineage>
</organism>
<evidence type="ECO:0000259" key="13">
    <source>
        <dbReference type="PROSITE" id="PS50011"/>
    </source>
</evidence>
<dbReference type="PANTHER" id="PTHR24056:SF546">
    <property type="entry name" value="CYCLIN-DEPENDENT KINASE 12"/>
    <property type="match status" value="1"/>
</dbReference>
<name>A0A0D3G774_9ORYZ</name>
<dbReference type="GO" id="GO:0004693">
    <property type="term" value="F:cyclin-dependent protein serine/threonine kinase activity"/>
    <property type="evidence" value="ECO:0007669"/>
    <property type="project" value="UniProtKB-EC"/>
</dbReference>
<evidence type="ECO:0000256" key="2">
    <source>
        <dbReference type="ARBA" id="ARBA00022527"/>
    </source>
</evidence>
<evidence type="ECO:0000256" key="11">
    <source>
        <dbReference type="PROSITE-ProRule" id="PRU10141"/>
    </source>
</evidence>
<evidence type="ECO:0000256" key="6">
    <source>
        <dbReference type="ARBA" id="ARBA00022777"/>
    </source>
</evidence>
<protein>
    <recommendedName>
        <fullName evidence="13">Protein kinase domain-containing protein</fullName>
    </recommendedName>
</protein>
<evidence type="ECO:0000256" key="9">
    <source>
        <dbReference type="ARBA" id="ARBA00048367"/>
    </source>
</evidence>
<evidence type="ECO:0000256" key="3">
    <source>
        <dbReference type="ARBA" id="ARBA00022553"/>
    </source>
</evidence>
<dbReference type="GO" id="GO:0000307">
    <property type="term" value="C:cyclin-dependent protein kinase holoenzyme complex"/>
    <property type="evidence" value="ECO:0007669"/>
    <property type="project" value="TreeGrafter"/>
</dbReference>
<dbReference type="Proteomes" id="UP000026960">
    <property type="component" value="Chromosome 5"/>
</dbReference>
<dbReference type="PROSITE" id="PS00107">
    <property type="entry name" value="PROTEIN_KINASE_ATP"/>
    <property type="match status" value="1"/>
</dbReference>
<dbReference type="AlphaFoldDB" id="A0A0D3G774"/>
<dbReference type="eggNOG" id="KOG0600">
    <property type="taxonomic scope" value="Eukaryota"/>
</dbReference>
<dbReference type="InterPro" id="IPR011009">
    <property type="entry name" value="Kinase-like_dom_sf"/>
</dbReference>
<accession>A0A0D3G774</accession>
<keyword evidence="3" id="KW-0597">Phosphoprotein</keyword>
<dbReference type="Gene3D" id="1.10.510.10">
    <property type="entry name" value="Transferase(Phosphotransferase) domain 1"/>
    <property type="match status" value="1"/>
</dbReference>
<keyword evidence="4" id="KW-0808">Transferase</keyword>
<evidence type="ECO:0000313" key="15">
    <source>
        <dbReference type="Proteomes" id="UP000026960"/>
    </source>
</evidence>
<comment type="catalytic activity">
    <reaction evidence="10">
        <text>[DNA-directed RNA polymerase] + ATP = phospho-[DNA-directed RNA polymerase] + ADP + H(+)</text>
        <dbReference type="Rhea" id="RHEA:10216"/>
        <dbReference type="Rhea" id="RHEA-COMP:11321"/>
        <dbReference type="Rhea" id="RHEA-COMP:11322"/>
        <dbReference type="ChEBI" id="CHEBI:15378"/>
        <dbReference type="ChEBI" id="CHEBI:30616"/>
        <dbReference type="ChEBI" id="CHEBI:43176"/>
        <dbReference type="ChEBI" id="CHEBI:68546"/>
        <dbReference type="ChEBI" id="CHEBI:456216"/>
        <dbReference type="EC" id="2.7.11.23"/>
    </reaction>
</comment>
<dbReference type="InterPro" id="IPR000719">
    <property type="entry name" value="Prot_kinase_dom"/>
</dbReference>
<evidence type="ECO:0000256" key="12">
    <source>
        <dbReference type="RuleBase" id="RU000304"/>
    </source>
</evidence>
<dbReference type="GO" id="GO:0005524">
    <property type="term" value="F:ATP binding"/>
    <property type="evidence" value="ECO:0007669"/>
    <property type="project" value="UniProtKB-UniRule"/>
</dbReference>
<evidence type="ECO:0000256" key="7">
    <source>
        <dbReference type="ARBA" id="ARBA00022840"/>
    </source>
</evidence>
<dbReference type="FunFam" id="3.30.200.20:FF:000272">
    <property type="entry name" value="Cyclin-dependent kinase C-2"/>
    <property type="match status" value="1"/>
</dbReference>
<evidence type="ECO:0000256" key="1">
    <source>
        <dbReference type="ARBA" id="ARBA00006485"/>
    </source>
</evidence>
<evidence type="ECO:0000256" key="8">
    <source>
        <dbReference type="ARBA" id="ARBA00047811"/>
    </source>
</evidence>
<dbReference type="InterPro" id="IPR017441">
    <property type="entry name" value="Protein_kinase_ATP_BS"/>
</dbReference>
<dbReference type="SUPFAM" id="SSF56112">
    <property type="entry name" value="Protein kinase-like (PK-like)"/>
    <property type="match status" value="1"/>
</dbReference>
<dbReference type="GO" id="GO:0008353">
    <property type="term" value="F:RNA polymerase II CTD heptapeptide repeat kinase activity"/>
    <property type="evidence" value="ECO:0007669"/>
    <property type="project" value="UniProtKB-EC"/>
</dbReference>
<dbReference type="CDD" id="cd07840">
    <property type="entry name" value="STKc_CDK9_like"/>
    <property type="match status" value="1"/>
</dbReference>
<dbReference type="EnsemblPlants" id="OBART05G15130.1">
    <property type="protein sequence ID" value="OBART05G15130.1"/>
    <property type="gene ID" value="OBART05G15130"/>
</dbReference>
<dbReference type="PANTHER" id="PTHR24056">
    <property type="entry name" value="CELL DIVISION PROTEIN KINASE"/>
    <property type="match status" value="1"/>
</dbReference>
<feature type="binding site" evidence="11">
    <location>
        <position position="54"/>
    </location>
    <ligand>
        <name>ATP</name>
        <dbReference type="ChEBI" id="CHEBI:30616"/>
    </ligand>
</feature>
<dbReference type="GO" id="GO:0009615">
    <property type="term" value="P:response to virus"/>
    <property type="evidence" value="ECO:0007669"/>
    <property type="project" value="UniProtKB-ARBA"/>
</dbReference>
<dbReference type="Gene3D" id="3.30.200.20">
    <property type="entry name" value="Phosphorylase Kinase, domain 1"/>
    <property type="match status" value="1"/>
</dbReference>
<dbReference type="InterPro" id="IPR008271">
    <property type="entry name" value="Ser/Thr_kinase_AS"/>
</dbReference>
<dbReference type="Gramene" id="OBART05G15130.1">
    <property type="protein sequence ID" value="OBART05G15130.1"/>
    <property type="gene ID" value="OBART05G15130"/>
</dbReference>
<proteinExistence type="inferred from homology"/>
<dbReference type="HOGENOM" id="CLU_000288_181_1_1"/>
<dbReference type="STRING" id="65489.A0A0D3G774"/>
<feature type="domain" description="Protein kinase" evidence="13">
    <location>
        <begin position="25"/>
        <end position="331"/>
    </location>
</feature>
<dbReference type="FunFam" id="1.10.510.10:FF:000273">
    <property type="entry name" value="Cyclin-dependent kinase C-2"/>
    <property type="match status" value="1"/>
</dbReference>
<keyword evidence="7 11" id="KW-0067">ATP-binding</keyword>
<dbReference type="InterPro" id="IPR050108">
    <property type="entry name" value="CDK"/>
</dbReference>
<keyword evidence="2 12" id="KW-0723">Serine/threonine-protein kinase</keyword>
<dbReference type="GO" id="GO:0005634">
    <property type="term" value="C:nucleus"/>
    <property type="evidence" value="ECO:0007669"/>
    <property type="project" value="TreeGrafter"/>
</dbReference>
<evidence type="ECO:0000256" key="5">
    <source>
        <dbReference type="ARBA" id="ARBA00022741"/>
    </source>
</evidence>
<reference evidence="14" key="1">
    <citation type="journal article" date="2009" name="Rice">
        <title>De Novo Next Generation Sequencing of Plant Genomes.</title>
        <authorList>
            <person name="Rounsley S."/>
            <person name="Marri P.R."/>
            <person name="Yu Y."/>
            <person name="He R."/>
            <person name="Sisneros N."/>
            <person name="Goicoechea J.L."/>
            <person name="Lee S.J."/>
            <person name="Angelova A."/>
            <person name="Kudrna D."/>
            <person name="Luo M."/>
            <person name="Affourtit J."/>
            <person name="Desany B."/>
            <person name="Knight J."/>
            <person name="Niazi F."/>
            <person name="Egholm M."/>
            <person name="Wing R.A."/>
        </authorList>
    </citation>
    <scope>NUCLEOTIDE SEQUENCE [LARGE SCALE GENOMIC DNA]</scope>
    <source>
        <strain evidence="14">cv. IRGC 105608</strain>
    </source>
</reference>
<dbReference type="PaxDb" id="65489-OBART05G15130.1"/>
<sequence length="391" mass="44768">MAVAAPGQLNLDESPSWGSRSVDCFEKLEQIGEGTYGQVYMARETETQEIVALKKIRMDNEREGFPITAIREIKILKKLHHQNVIQLKEIVTSPGPERDEQGKPIHGNKYKGSIYMVFEYMDHDLTGLADRPGMRFTVPQIKCYMKQLLTGLHYCHINQVLHRDIKGSNLLIDNEGNLKLADFGLARSFSNDHNGNLTNRVITLWYRPPELLLGSTKYGPAVDMWSVGCIFAELLNGKPILPGKNEPEQLSKIFDVCGTPDESNWPGVTKMPWYNNFKPPRQLKRRVKEYFKHFDRLALDLLEKMLTLDPAQHKMHLMQSISGLIPYHVILKACQSMNLHTSSRPRKNANKCVKPMKLRRGKRHNILNHMAVCLQFNKQDSPILKSDQASR</sequence>
<dbReference type="GO" id="GO:0032968">
    <property type="term" value="P:positive regulation of transcription elongation by RNA polymerase II"/>
    <property type="evidence" value="ECO:0007669"/>
    <property type="project" value="TreeGrafter"/>
</dbReference>
<comment type="catalytic activity">
    <reaction evidence="8">
        <text>L-threonyl-[protein] + ATP = O-phospho-L-threonyl-[protein] + ADP + H(+)</text>
        <dbReference type="Rhea" id="RHEA:46608"/>
        <dbReference type="Rhea" id="RHEA-COMP:11060"/>
        <dbReference type="Rhea" id="RHEA-COMP:11605"/>
        <dbReference type="ChEBI" id="CHEBI:15378"/>
        <dbReference type="ChEBI" id="CHEBI:30013"/>
        <dbReference type="ChEBI" id="CHEBI:30616"/>
        <dbReference type="ChEBI" id="CHEBI:61977"/>
        <dbReference type="ChEBI" id="CHEBI:456216"/>
        <dbReference type="EC" id="2.7.11.22"/>
    </reaction>
</comment>
<evidence type="ECO:0000313" key="14">
    <source>
        <dbReference type="EnsemblPlants" id="OBART05G15130.1"/>
    </source>
</evidence>
<keyword evidence="5 11" id="KW-0547">Nucleotide-binding</keyword>
<keyword evidence="15" id="KW-1185">Reference proteome</keyword>
<keyword evidence="6" id="KW-0418">Kinase</keyword>
<dbReference type="PROSITE" id="PS50011">
    <property type="entry name" value="PROTEIN_KINASE_DOM"/>
    <property type="match status" value="1"/>
</dbReference>
<reference evidence="14" key="2">
    <citation type="submission" date="2015-03" db="UniProtKB">
        <authorList>
            <consortium name="EnsemblPlants"/>
        </authorList>
    </citation>
    <scope>IDENTIFICATION</scope>
</reference>
<dbReference type="SMART" id="SM00220">
    <property type="entry name" value="S_TKc"/>
    <property type="match status" value="1"/>
</dbReference>